<dbReference type="PANTHER" id="PTHR13471:SF0">
    <property type="entry name" value="NUCLEAR EXOSOME REGULATOR NRDE2"/>
    <property type="match status" value="1"/>
</dbReference>
<organism evidence="5 6">
    <name type="scientific">Rotaria sordida</name>
    <dbReference type="NCBI Taxonomy" id="392033"/>
    <lineage>
        <taxon>Eukaryota</taxon>
        <taxon>Metazoa</taxon>
        <taxon>Spiralia</taxon>
        <taxon>Gnathifera</taxon>
        <taxon>Rotifera</taxon>
        <taxon>Eurotatoria</taxon>
        <taxon>Bdelloidea</taxon>
        <taxon>Philodinida</taxon>
        <taxon>Philodinidae</taxon>
        <taxon>Rotaria</taxon>
    </lineage>
</organism>
<evidence type="ECO:0000256" key="4">
    <source>
        <dbReference type="SAM" id="MobiDB-lite"/>
    </source>
</evidence>
<comment type="caution">
    <text evidence="5">The sequence shown here is derived from an EMBL/GenBank/DDBJ whole genome shotgun (WGS) entry which is preliminary data.</text>
</comment>
<dbReference type="GO" id="GO:0031048">
    <property type="term" value="P:regulatory ncRNA-mediated heterochromatin formation"/>
    <property type="evidence" value="ECO:0007669"/>
    <property type="project" value="TreeGrafter"/>
</dbReference>
<dbReference type="InterPro" id="IPR013633">
    <property type="entry name" value="NRDE-2"/>
</dbReference>
<protein>
    <recommendedName>
        <fullName evidence="7">Protein NRDE2 homolog</fullName>
    </recommendedName>
</protein>
<evidence type="ECO:0000256" key="1">
    <source>
        <dbReference type="ARBA" id="ARBA00004123"/>
    </source>
</evidence>
<evidence type="ECO:0008006" key="7">
    <source>
        <dbReference type="Google" id="ProtNLM"/>
    </source>
</evidence>
<dbReference type="GO" id="GO:0071013">
    <property type="term" value="C:catalytic step 2 spliceosome"/>
    <property type="evidence" value="ECO:0007669"/>
    <property type="project" value="TreeGrafter"/>
</dbReference>
<reference evidence="5" key="1">
    <citation type="submission" date="2021-02" db="EMBL/GenBank/DDBJ databases">
        <authorList>
            <person name="Nowell W R."/>
        </authorList>
    </citation>
    <scope>NUCLEOTIDE SEQUENCE</scope>
</reference>
<dbReference type="AlphaFoldDB" id="A0A813TL24"/>
<comment type="similarity">
    <text evidence="2">Belongs to the NRDE2 family.</text>
</comment>
<evidence type="ECO:0000313" key="6">
    <source>
        <dbReference type="Proteomes" id="UP000663864"/>
    </source>
</evidence>
<sequence length="1018" mass="122537">MFKAYASSESSAKNDEEKKPIVPSSSSSSNNNSANESTWLENKSFSTEPSIVPFQQRSIISTKSDPLIDVKPKEEKKPIAKPFQHIITKKKETNDDVFYIDRRRDRANITVQYTHGVPRYGAKFCNQRPLGSRIIKPSRKQRIIRYFHHKLEDIDNQPSDSLVTVDNRLEQLNITVREQPHSFDAWKELIDYQFYLFKTNGQQEKLTALYNKQLSIVDRALELNSNRLQYRLLKLNIRTRSHLFDHDTLLNEWTILIKDCQKSSDDRTINETWFSYIQFILNRIEVFSIDKLNDIFIQYFSTYAYHIQTRSEKERRFLLNHMIDIFQIWTCVLRDAGYCERALGLYQTMIELHMNLTTDIKIDFSERLETIEKTWDTDKLRFGEQIEIENPISYIDNELSLLSEHENHLFNSTYQSWILIEQARIDFYQLKILNHGIHFHSKLLQSLNDSSQIDNDILNISFQRFIRPFIFELNDQRQFLQLIIYYLYYLNGLPQLTILQEIINKFKISLSNHLQEQLFIDNEFIQLYSLIHSISFIRTEKNFSMEYISKVYEQIISIPSLKSYQIEFILLYWYYLAANILELKQQNPSLSKVRLKSLQTIIKKYLSLEEYRTCLRLYTHYARLEYEYFQRINEGRRIFDLCLQTIRTNSINFSSYDSYGDLCYWLSTSLICEFNLNHLFDNMLKIILENSKFISIDKQINKEKLCLSITFILNKLFPNIQFNDIITLVIDCLKCRKFSKWDQKTDQDWSTYLRQNIYVSFELLFIFLNYLYLLNDPFDKLHSIILNSIIPLINEQRNKINQTIIDYIFRFYLSILWNELFIEHLLFNQCTNYLKQLLENIKWPSIILLKFLSIYTCFLPLYGNYVKEYEQTILSYKYNQKNEYRLITKMFILQMNLIRHVKIQKANVINEKLNSGYEHRVRHILRQLIQEYPYYVQLWLFYEYFERYSPNNNRIKSILYDAMQNCPWEKTLYMKSISNSTNDSEWKLFLNVMLKSNVHILFSLEEFNMLKELLDMKT</sequence>
<dbReference type="Proteomes" id="UP000663864">
    <property type="component" value="Unassembled WGS sequence"/>
</dbReference>
<proteinExistence type="inferred from homology"/>
<name>A0A813TL24_9BILA</name>
<accession>A0A813TL24</accession>
<evidence type="ECO:0000256" key="2">
    <source>
        <dbReference type="ARBA" id="ARBA00009265"/>
    </source>
</evidence>
<feature type="region of interest" description="Disordered" evidence="4">
    <location>
        <begin position="1"/>
        <end position="41"/>
    </location>
</feature>
<gene>
    <name evidence="5" type="ORF">ZHD862_LOCUS3112</name>
</gene>
<comment type="subcellular location">
    <subcellularLocation>
        <location evidence="1">Nucleus</location>
    </subcellularLocation>
</comment>
<dbReference type="PANTHER" id="PTHR13471">
    <property type="entry name" value="TETRATRICOPEPTIDE-LIKE HELICAL"/>
    <property type="match status" value="1"/>
</dbReference>
<dbReference type="GO" id="GO:1902369">
    <property type="term" value="P:negative regulation of RNA catabolic process"/>
    <property type="evidence" value="ECO:0007669"/>
    <property type="project" value="TreeGrafter"/>
</dbReference>
<keyword evidence="3" id="KW-0539">Nucleus</keyword>
<evidence type="ECO:0000256" key="3">
    <source>
        <dbReference type="ARBA" id="ARBA00023242"/>
    </source>
</evidence>
<evidence type="ECO:0000313" key="5">
    <source>
        <dbReference type="EMBL" id="CAF0815336.1"/>
    </source>
</evidence>
<dbReference type="Pfam" id="PF08424">
    <property type="entry name" value="NRDE-2"/>
    <property type="match status" value="1"/>
</dbReference>
<feature type="compositionally biased region" description="Low complexity" evidence="4">
    <location>
        <begin position="24"/>
        <end position="37"/>
    </location>
</feature>
<dbReference type="EMBL" id="CAJNOT010000066">
    <property type="protein sequence ID" value="CAF0815336.1"/>
    <property type="molecule type" value="Genomic_DNA"/>
</dbReference>